<sequence>MENKYSIRGVSWTYGETDVLLDVWKADDIQRELVNTHRNCEIYDRVAARLNELLSTERTAVQCRSRIKRLKLDYYAQKRSGDKGPRNKLNKKFFEIFDKALKNNFERRALMRDCAGEHRDSTSSKESLDRQMLPLPLKEGVHHMSNGIVKEDIRVKAETKSECFVTDAAKFTPDSVQENGKSLENIQFGSVSCNSCDNESVEQVVSPDLDMFETHERRSSHRYSPYQSVFGTKPFPVQDPPLNPAPSSLDKLITHFTSMEERRLKYEIDLQQKRLEREERMMRHLMAMEDKARTDENKLRLEMAEIFDKRRREINDIHVQMFQMLCSVIGSSPSVHHSSSADISSNSVRPLSGQHSGSSNVDSSSLRHSATSETLSRVRVTQASSTTPTFVPAASFALSTDRSCNI</sequence>
<dbReference type="InterPro" id="IPR044822">
    <property type="entry name" value="Myb_DNA-bind_4"/>
</dbReference>
<proteinExistence type="predicted"/>
<dbReference type="Gene3D" id="1.10.10.60">
    <property type="entry name" value="Homeodomain-like"/>
    <property type="match status" value="1"/>
</dbReference>
<dbReference type="AlphaFoldDB" id="A0ABD3TX06"/>
<name>A0ABD3TX06_SINWO</name>
<reference evidence="3 4" key="1">
    <citation type="submission" date="2024-11" db="EMBL/GenBank/DDBJ databases">
        <title>Chromosome-level genome assembly of the freshwater bivalve Anodonta woodiana.</title>
        <authorList>
            <person name="Chen X."/>
        </authorList>
    </citation>
    <scope>NUCLEOTIDE SEQUENCE [LARGE SCALE GENOMIC DNA]</scope>
    <source>
        <strain evidence="3">MN2024</strain>
        <tissue evidence="3">Gills</tissue>
    </source>
</reference>
<protein>
    <recommendedName>
        <fullName evidence="2">Myb/SANT-like DNA-binding domain-containing protein</fullName>
    </recommendedName>
</protein>
<dbReference type="Proteomes" id="UP001634394">
    <property type="component" value="Unassembled WGS sequence"/>
</dbReference>
<evidence type="ECO:0000313" key="4">
    <source>
        <dbReference type="Proteomes" id="UP001634394"/>
    </source>
</evidence>
<dbReference type="Pfam" id="PF13837">
    <property type="entry name" value="Myb_DNA-bind_4"/>
    <property type="match status" value="1"/>
</dbReference>
<evidence type="ECO:0000256" key="1">
    <source>
        <dbReference type="SAM" id="MobiDB-lite"/>
    </source>
</evidence>
<feature type="compositionally biased region" description="Polar residues" evidence="1">
    <location>
        <begin position="353"/>
        <end position="384"/>
    </location>
</feature>
<dbReference type="PANTHER" id="PTHR47595:SF1">
    <property type="entry name" value="MYB_SANT-LIKE DNA-BINDING DOMAIN-CONTAINING PROTEIN"/>
    <property type="match status" value="1"/>
</dbReference>
<dbReference type="PANTHER" id="PTHR47595">
    <property type="entry name" value="HEAT SHOCK 70 KDA PROTEIN 14"/>
    <property type="match status" value="1"/>
</dbReference>
<feature type="domain" description="Myb/SANT-like DNA-binding" evidence="2">
    <location>
        <begin position="11"/>
        <end position="98"/>
    </location>
</feature>
<feature type="compositionally biased region" description="Low complexity" evidence="1">
    <location>
        <begin position="336"/>
        <end position="347"/>
    </location>
</feature>
<comment type="caution">
    <text evidence="3">The sequence shown here is derived from an EMBL/GenBank/DDBJ whole genome shotgun (WGS) entry which is preliminary data.</text>
</comment>
<gene>
    <name evidence="3" type="ORF">ACJMK2_019709</name>
</gene>
<evidence type="ECO:0000313" key="3">
    <source>
        <dbReference type="EMBL" id="KAL3841592.1"/>
    </source>
</evidence>
<feature type="region of interest" description="Disordered" evidence="1">
    <location>
        <begin position="336"/>
        <end position="384"/>
    </location>
</feature>
<evidence type="ECO:0000259" key="2">
    <source>
        <dbReference type="Pfam" id="PF13837"/>
    </source>
</evidence>
<accession>A0ABD3TX06</accession>
<organism evidence="3 4">
    <name type="scientific">Sinanodonta woodiana</name>
    <name type="common">Chinese pond mussel</name>
    <name type="synonym">Anodonta woodiana</name>
    <dbReference type="NCBI Taxonomy" id="1069815"/>
    <lineage>
        <taxon>Eukaryota</taxon>
        <taxon>Metazoa</taxon>
        <taxon>Spiralia</taxon>
        <taxon>Lophotrochozoa</taxon>
        <taxon>Mollusca</taxon>
        <taxon>Bivalvia</taxon>
        <taxon>Autobranchia</taxon>
        <taxon>Heteroconchia</taxon>
        <taxon>Palaeoheterodonta</taxon>
        <taxon>Unionida</taxon>
        <taxon>Unionoidea</taxon>
        <taxon>Unionidae</taxon>
        <taxon>Unioninae</taxon>
        <taxon>Sinanodonta</taxon>
    </lineage>
</organism>
<keyword evidence="4" id="KW-1185">Reference proteome</keyword>
<dbReference type="EMBL" id="JBJQND010000017">
    <property type="protein sequence ID" value="KAL3841592.1"/>
    <property type="molecule type" value="Genomic_DNA"/>
</dbReference>